<sequence>MKKMRGRFAGPVISNRVTKSGYDPSHVAYTELKITSDSDNEFPFSDDDDHNSVADEMEPKEGLKIQDVYELPTRSRASSVATKNLTNMSSNARVPHDGKHLECGSYSRQDLVGGNQQQGNVKTHPIPKLISLDDFYLSFNMMEASVGVSTEKSEVKFAVGQNSDSSALSEFISLLDVPSSFTVVGGPFEASHKKSADSTGSSIIRQTPINKHEGNVKSIITIGGTSTKSNQVSKELLPTNAPSVDLSGGLKSSTVNKERDVFDCVAENTNKKDAGDTEEELKPFPRENSATQGTDIYLSCPLSGKQGNVNELHIINASNSNGVVTKKSISTEIGESSGFESLDVNEVEGENIVDQLKHQVEYDKECISALSLELEEERNASAIAANQAMAMINRLQEEKAALHMEALQYLRMMEEQAEYDVDALEKANDLVAEKEKEIQDLEAELEYFRLKYPGESALEVTFEEIMELRQKVNTKGNANITCSSMFSERPSSVGTSMPCFEEERKYIAHCLEGLERKLHKFARDRALPDSSGSDDSSETRDGEHDVGASTNEEPSEMDDQVNDQPASSLTLPAHEKRDKDHKINQHKKKLLDQYDEVDWMSLRSELSDLNERVESLETDHNFLEHTLNSLEAGKEGVQFVQEISRQLLELRKKISD</sequence>
<comment type="subcellular location">
    <subcellularLocation>
        <location evidence="1">Membrane</location>
        <topology evidence="1">Single-pass membrane protein</topology>
    </subcellularLocation>
</comment>
<feature type="region of interest" description="Disordered" evidence="6">
    <location>
        <begin position="270"/>
        <end position="292"/>
    </location>
</feature>
<feature type="region of interest" description="Disordered" evidence="6">
    <location>
        <begin position="38"/>
        <end position="60"/>
    </location>
</feature>
<feature type="compositionally biased region" description="Basic and acidic residues" evidence="6">
    <location>
        <begin position="270"/>
        <end position="285"/>
    </location>
</feature>
<evidence type="ECO:0000256" key="1">
    <source>
        <dbReference type="ARBA" id="ARBA00004167"/>
    </source>
</evidence>
<dbReference type="PANTHER" id="PTHR31448">
    <property type="entry name" value="MYOSIN-BINDING PROTEIN 2"/>
    <property type="match status" value="1"/>
</dbReference>
<evidence type="ECO:0000313" key="8">
    <source>
        <dbReference type="EMBL" id="KAJ8899417.1"/>
    </source>
</evidence>
<keyword evidence="3" id="KW-1133">Transmembrane helix</keyword>
<keyword evidence="9" id="KW-1185">Reference proteome</keyword>
<name>A0AAV8UDM7_9ROSI</name>
<comment type="caution">
    <text evidence="8">The sequence shown here is derived from an EMBL/GenBank/DDBJ whole genome shotgun (WGS) entry which is preliminary data.</text>
</comment>
<protein>
    <recommendedName>
        <fullName evidence="7">GTD-binding domain-containing protein</fullName>
    </recommendedName>
</protein>
<accession>A0AAV8UDM7</accession>
<evidence type="ECO:0000313" key="9">
    <source>
        <dbReference type="Proteomes" id="UP001159364"/>
    </source>
</evidence>
<dbReference type="Proteomes" id="UP001159364">
    <property type="component" value="Linkage Group LG08"/>
</dbReference>
<organism evidence="8 9">
    <name type="scientific">Erythroxylum novogranatense</name>
    <dbReference type="NCBI Taxonomy" id="1862640"/>
    <lineage>
        <taxon>Eukaryota</taxon>
        <taxon>Viridiplantae</taxon>
        <taxon>Streptophyta</taxon>
        <taxon>Embryophyta</taxon>
        <taxon>Tracheophyta</taxon>
        <taxon>Spermatophyta</taxon>
        <taxon>Magnoliopsida</taxon>
        <taxon>eudicotyledons</taxon>
        <taxon>Gunneridae</taxon>
        <taxon>Pentapetalae</taxon>
        <taxon>rosids</taxon>
        <taxon>fabids</taxon>
        <taxon>Malpighiales</taxon>
        <taxon>Erythroxylaceae</taxon>
        <taxon>Erythroxylum</taxon>
    </lineage>
</organism>
<gene>
    <name evidence="8" type="ORF">K2173_018391</name>
</gene>
<dbReference type="GO" id="GO:0016020">
    <property type="term" value="C:membrane"/>
    <property type="evidence" value="ECO:0007669"/>
    <property type="project" value="UniProtKB-SubCell"/>
</dbReference>
<feature type="compositionally biased region" description="Basic and acidic residues" evidence="6">
    <location>
        <begin position="50"/>
        <end position="60"/>
    </location>
</feature>
<dbReference type="PANTHER" id="PTHR31448:SF39">
    <property type="entry name" value="MYOSIN-BINDING PROTEIN 4-RELATED"/>
    <property type="match status" value="1"/>
</dbReference>
<evidence type="ECO:0000256" key="4">
    <source>
        <dbReference type="ARBA" id="ARBA00023136"/>
    </source>
</evidence>
<keyword evidence="2" id="KW-0812">Transmembrane</keyword>
<evidence type="ECO:0000256" key="5">
    <source>
        <dbReference type="SAM" id="Coils"/>
    </source>
</evidence>
<evidence type="ECO:0000259" key="7">
    <source>
        <dbReference type="PROSITE" id="PS51775"/>
    </source>
</evidence>
<keyword evidence="4" id="KW-0472">Membrane</keyword>
<evidence type="ECO:0000256" key="2">
    <source>
        <dbReference type="ARBA" id="ARBA00022692"/>
    </source>
</evidence>
<feature type="coiled-coil region" evidence="5">
    <location>
        <begin position="599"/>
        <end position="633"/>
    </location>
</feature>
<proteinExistence type="predicted"/>
<feature type="domain" description="GTD-binding" evidence="7">
    <location>
        <begin position="351"/>
        <end position="449"/>
    </location>
</feature>
<evidence type="ECO:0000256" key="3">
    <source>
        <dbReference type="ARBA" id="ARBA00022989"/>
    </source>
</evidence>
<feature type="region of interest" description="Disordered" evidence="6">
    <location>
        <begin position="525"/>
        <end position="587"/>
    </location>
</feature>
<dbReference type="PROSITE" id="PS51775">
    <property type="entry name" value="GTD_BINDING"/>
    <property type="match status" value="1"/>
</dbReference>
<reference evidence="8 9" key="1">
    <citation type="submission" date="2021-09" db="EMBL/GenBank/DDBJ databases">
        <title>Genomic insights and catalytic innovation underlie evolution of tropane alkaloids biosynthesis.</title>
        <authorList>
            <person name="Wang Y.-J."/>
            <person name="Tian T."/>
            <person name="Huang J.-P."/>
            <person name="Huang S.-X."/>
        </authorList>
    </citation>
    <scope>NUCLEOTIDE SEQUENCE [LARGE SCALE GENOMIC DNA]</scope>
    <source>
        <strain evidence="8">KIB-2018</strain>
        <tissue evidence="8">Leaf</tissue>
    </source>
</reference>
<dbReference type="Pfam" id="PF04576">
    <property type="entry name" value="Zein-binding"/>
    <property type="match status" value="1"/>
</dbReference>
<dbReference type="EMBL" id="JAIWQS010000008">
    <property type="protein sequence ID" value="KAJ8899417.1"/>
    <property type="molecule type" value="Genomic_DNA"/>
</dbReference>
<feature type="compositionally biased region" description="Basic and acidic residues" evidence="6">
    <location>
        <begin position="573"/>
        <end position="583"/>
    </location>
</feature>
<dbReference type="AlphaFoldDB" id="A0AAV8UDM7"/>
<dbReference type="InterPro" id="IPR039306">
    <property type="entry name" value="MYOB"/>
</dbReference>
<dbReference type="GO" id="GO:0080115">
    <property type="term" value="F:myosin XI tail binding"/>
    <property type="evidence" value="ECO:0007669"/>
    <property type="project" value="UniProtKB-ARBA"/>
</dbReference>
<feature type="coiled-coil region" evidence="5">
    <location>
        <begin position="385"/>
        <end position="451"/>
    </location>
</feature>
<evidence type="ECO:0000256" key="6">
    <source>
        <dbReference type="SAM" id="MobiDB-lite"/>
    </source>
</evidence>
<keyword evidence="5" id="KW-0175">Coiled coil</keyword>
<dbReference type="InterPro" id="IPR007656">
    <property type="entry name" value="GTD-bd"/>
</dbReference>
<feature type="compositionally biased region" description="Acidic residues" evidence="6">
    <location>
        <begin position="38"/>
        <end position="49"/>
    </location>
</feature>
<feature type="compositionally biased region" description="Basic and acidic residues" evidence="6">
    <location>
        <begin position="537"/>
        <end position="546"/>
    </location>
</feature>